<reference evidence="2 3" key="1">
    <citation type="submission" date="2021-06" db="EMBL/GenBank/DDBJ databases">
        <authorList>
            <person name="Palmer J.M."/>
        </authorList>
    </citation>
    <scope>NUCLEOTIDE SEQUENCE [LARGE SCALE GENOMIC DNA]</scope>
    <source>
        <strain evidence="3">if_2019</strain>
        <tissue evidence="2">Muscle</tissue>
    </source>
</reference>
<evidence type="ECO:0000313" key="3">
    <source>
        <dbReference type="Proteomes" id="UP001482620"/>
    </source>
</evidence>
<protein>
    <submittedName>
        <fullName evidence="2">Uncharacterized protein</fullName>
    </submittedName>
</protein>
<comment type="caution">
    <text evidence="2">The sequence shown here is derived from an EMBL/GenBank/DDBJ whole genome shotgun (WGS) entry which is preliminary data.</text>
</comment>
<keyword evidence="1" id="KW-0472">Membrane</keyword>
<dbReference type="EMBL" id="JAHRIQ010024471">
    <property type="protein sequence ID" value="MEQ2229058.1"/>
    <property type="molecule type" value="Genomic_DNA"/>
</dbReference>
<feature type="non-terminal residue" evidence="2">
    <location>
        <position position="1"/>
    </location>
</feature>
<keyword evidence="1" id="KW-1133">Transmembrane helix</keyword>
<evidence type="ECO:0000313" key="2">
    <source>
        <dbReference type="EMBL" id="MEQ2229058.1"/>
    </source>
</evidence>
<evidence type="ECO:0000256" key="1">
    <source>
        <dbReference type="SAM" id="Phobius"/>
    </source>
</evidence>
<gene>
    <name evidence="2" type="ORF">ILYODFUR_015050</name>
</gene>
<feature type="transmembrane region" description="Helical" evidence="1">
    <location>
        <begin position="29"/>
        <end position="58"/>
    </location>
</feature>
<name>A0ABV0TBK3_9TELE</name>
<proteinExistence type="predicted"/>
<organism evidence="2 3">
    <name type="scientific">Ilyodon furcidens</name>
    <name type="common">goldbreast splitfin</name>
    <dbReference type="NCBI Taxonomy" id="33524"/>
    <lineage>
        <taxon>Eukaryota</taxon>
        <taxon>Metazoa</taxon>
        <taxon>Chordata</taxon>
        <taxon>Craniata</taxon>
        <taxon>Vertebrata</taxon>
        <taxon>Euteleostomi</taxon>
        <taxon>Actinopterygii</taxon>
        <taxon>Neopterygii</taxon>
        <taxon>Teleostei</taxon>
        <taxon>Neoteleostei</taxon>
        <taxon>Acanthomorphata</taxon>
        <taxon>Ovalentaria</taxon>
        <taxon>Atherinomorphae</taxon>
        <taxon>Cyprinodontiformes</taxon>
        <taxon>Goodeidae</taxon>
        <taxon>Ilyodon</taxon>
    </lineage>
</organism>
<dbReference type="Proteomes" id="UP001482620">
    <property type="component" value="Unassembled WGS sequence"/>
</dbReference>
<accession>A0ABV0TBK3</accession>
<keyword evidence="3" id="KW-1185">Reference proteome</keyword>
<sequence length="79" mass="9285">GGWSFSSLFLRNTVSCNTSLHQMATQSDSVFFCFFFYVLLCLRHCFLIYSLWAVLFALDFECIRCILNTYHQLLLFAHL</sequence>
<keyword evidence="1" id="KW-0812">Transmembrane</keyword>